<dbReference type="PANTHER" id="PTHR46361:SF3">
    <property type="entry name" value="ELECTRON CARRIER_ PROTEIN DISULFIDE OXIDOREDUCTASE"/>
    <property type="match status" value="1"/>
</dbReference>
<dbReference type="SUPFAM" id="SSF48097">
    <property type="entry name" value="Regulator of G-protein signaling, RGS"/>
    <property type="match status" value="1"/>
</dbReference>
<reference evidence="3" key="1">
    <citation type="submission" date="2022-08" db="EMBL/GenBank/DDBJ databases">
        <title>Novel sulfate-reducing endosymbionts in the free-living metamonad Anaeramoeba.</title>
        <authorList>
            <person name="Jerlstrom-Hultqvist J."/>
            <person name="Cepicka I."/>
            <person name="Gallot-Lavallee L."/>
            <person name="Salas-Leiva D."/>
            <person name="Curtis B.A."/>
            <person name="Zahonova K."/>
            <person name="Pipaliya S."/>
            <person name="Dacks J."/>
            <person name="Roger A.J."/>
        </authorList>
    </citation>
    <scope>NUCLEOTIDE SEQUENCE</scope>
    <source>
        <strain evidence="3">Schooner1</strain>
    </source>
</reference>
<gene>
    <name evidence="3" type="ORF">M0813_22028</name>
</gene>
<feature type="coiled-coil region" evidence="1">
    <location>
        <begin position="104"/>
        <end position="138"/>
    </location>
</feature>
<feature type="domain" description="RGS" evidence="2">
    <location>
        <begin position="261"/>
        <end position="380"/>
    </location>
</feature>
<dbReference type="PROSITE" id="PS50132">
    <property type="entry name" value="RGS"/>
    <property type="match status" value="1"/>
</dbReference>
<dbReference type="Pfam" id="PF00615">
    <property type="entry name" value="RGS"/>
    <property type="match status" value="1"/>
</dbReference>
<dbReference type="Gene3D" id="1.10.167.10">
    <property type="entry name" value="Regulator of G-protein Signalling 4, domain 2"/>
    <property type="match status" value="1"/>
</dbReference>
<protein>
    <submittedName>
        <fullName evidence="3">Electron carrier/ protein disulfide oxidoreductase</fullName>
    </submittedName>
</protein>
<organism evidence="3 4">
    <name type="scientific">Anaeramoeba flamelloides</name>
    <dbReference type="NCBI Taxonomy" id="1746091"/>
    <lineage>
        <taxon>Eukaryota</taxon>
        <taxon>Metamonada</taxon>
        <taxon>Anaeramoebidae</taxon>
        <taxon>Anaeramoeba</taxon>
    </lineage>
</organism>
<evidence type="ECO:0000313" key="3">
    <source>
        <dbReference type="EMBL" id="KAJ6243590.1"/>
    </source>
</evidence>
<dbReference type="PANTHER" id="PTHR46361">
    <property type="entry name" value="ELECTRON CARRIER/ PROTEIN DISULFIDE OXIDOREDUCTASE"/>
    <property type="match status" value="1"/>
</dbReference>
<evidence type="ECO:0000313" key="4">
    <source>
        <dbReference type="Proteomes" id="UP001150062"/>
    </source>
</evidence>
<name>A0ABQ8YG65_9EUKA</name>
<evidence type="ECO:0000256" key="1">
    <source>
        <dbReference type="SAM" id="Coils"/>
    </source>
</evidence>
<comment type="caution">
    <text evidence="3">The sequence shown here is derived from an EMBL/GenBank/DDBJ whole genome shotgun (WGS) entry which is preliminary data.</text>
</comment>
<dbReference type="Proteomes" id="UP001150062">
    <property type="component" value="Unassembled WGS sequence"/>
</dbReference>
<dbReference type="PRINTS" id="PR01301">
    <property type="entry name" value="RGSPROTEIN"/>
</dbReference>
<accession>A0ABQ8YG65</accession>
<proteinExistence type="predicted"/>
<dbReference type="CDD" id="cd07440">
    <property type="entry name" value="RGS"/>
    <property type="match status" value="1"/>
</dbReference>
<keyword evidence="1" id="KW-0175">Coiled coil</keyword>
<dbReference type="InterPro" id="IPR036305">
    <property type="entry name" value="RGS_sf"/>
</dbReference>
<sequence>MTYLVTVIPLEEYEPGRTINGTVNFLHNMIQKRYQDVKELKISSGIKKKKQLSSLKNKINTKIKDYSKQSKQMWELNETYHGICGKNLFTVLEEKKKEEEEYVSEENKVKINSLQNKIKQKTEQIQDLEDKINSQNSEKCDKVQLKLRDCTSETYERRKYVKVKSRLYSEDERWKSENLQEESSGNEESIYKLKSDLKINDNSKKGKKMSNLNIDHIESIPNVEKDLKESEQMIGEIKDQENVTKTTTDKEKQNTKISIDTIQVLFTIPLAVEYFKEYLVQDMCQENILFYFEAKEFTNTFQNNKKSIAFAKTIFNKYVKPGSLFEINVDYKCREQITKLVQEKNFHSEMFTIAQEVVFSHMNHNSFDPFQKSDLYKDLLVKLNNQSKFHFDLYSKKCTFVSRKMNFQVLNNDFGFQGRSRNGCQVSEELMESINSILSAHYSLSLNQIDMNFISQSLAFSRFVGATTELQRINLKILSEDERKAFFINIYNVLLFHMVIQNGQIQNPNMKKKYMQDYKYNIGGENYSLNDIRNGILRKNIGERNLPYFNKGDPRGHLVLKKADPRIHFVLNSFNAKNIIIQTIYFQQVEGMLKHITKTYLSKEILIDKKGILLPKIFQEFSIDFGDSMPQIIDWIAQFLSPRKQKKIRQLDDYTKVKFWKKIHYNSVFLLHSKSQLVKKFSDL</sequence>
<dbReference type="SMART" id="SM00315">
    <property type="entry name" value="RGS"/>
    <property type="match status" value="1"/>
</dbReference>
<keyword evidence="4" id="KW-1185">Reference proteome</keyword>
<evidence type="ECO:0000259" key="2">
    <source>
        <dbReference type="PROSITE" id="PS50132"/>
    </source>
</evidence>
<dbReference type="EMBL" id="JAOAOG010000168">
    <property type="protein sequence ID" value="KAJ6243590.1"/>
    <property type="molecule type" value="Genomic_DNA"/>
</dbReference>
<dbReference type="Pfam" id="PF04784">
    <property type="entry name" value="DUF547"/>
    <property type="match status" value="1"/>
</dbReference>
<dbReference type="InterPro" id="IPR016137">
    <property type="entry name" value="RGS"/>
</dbReference>
<dbReference type="InterPro" id="IPR006869">
    <property type="entry name" value="DUF547"/>
</dbReference>
<dbReference type="InterPro" id="IPR044926">
    <property type="entry name" value="RGS_subdomain_2"/>
</dbReference>